<accession>A0ABP5C2M0</accession>
<proteinExistence type="predicted"/>
<dbReference type="SUPFAM" id="SSF53335">
    <property type="entry name" value="S-adenosyl-L-methionine-dependent methyltransferases"/>
    <property type="match status" value="1"/>
</dbReference>
<name>A0ABP5C2M0_9ACTN</name>
<dbReference type="EMBL" id="BAAAPB010000001">
    <property type="protein sequence ID" value="GAA1956114.1"/>
    <property type="molecule type" value="Genomic_DNA"/>
</dbReference>
<dbReference type="CDD" id="cd02440">
    <property type="entry name" value="AdoMet_MTases"/>
    <property type="match status" value="1"/>
</dbReference>
<sequence length="213" mass="24064">MGECCDPDSYRTTFSDRFARRMARRYRQHGLNSTQELLVGYLTEHGIEGASILEIGGGVGEIQIELLRRGASSVTNLEISTSYEKEAGELLEGSGMSGRVERRILDIATDPDQVGEADVVVMHRVVCCYPDYERLLASAGGHARRLLVYSHPPANPLTRLVIGWDNLLRRLRRNDFRAFVHPPDAMIEIAQQQGLSLRYRHRGWSWDVVGLER</sequence>
<reference evidence="3" key="1">
    <citation type="journal article" date="2019" name="Int. J. Syst. Evol. Microbiol.">
        <title>The Global Catalogue of Microorganisms (GCM) 10K type strain sequencing project: providing services to taxonomists for standard genome sequencing and annotation.</title>
        <authorList>
            <consortium name="The Broad Institute Genomics Platform"/>
            <consortium name="The Broad Institute Genome Sequencing Center for Infectious Disease"/>
            <person name="Wu L."/>
            <person name="Ma J."/>
        </authorList>
    </citation>
    <scope>NUCLEOTIDE SEQUENCE [LARGE SCALE GENOMIC DNA]</scope>
    <source>
        <strain evidence="3">JCM 15309</strain>
    </source>
</reference>
<dbReference type="Proteomes" id="UP001500571">
    <property type="component" value="Unassembled WGS sequence"/>
</dbReference>
<dbReference type="Pfam" id="PF08241">
    <property type="entry name" value="Methyltransf_11"/>
    <property type="match status" value="1"/>
</dbReference>
<dbReference type="Gene3D" id="3.40.50.150">
    <property type="entry name" value="Vaccinia Virus protein VP39"/>
    <property type="match status" value="1"/>
</dbReference>
<comment type="caution">
    <text evidence="2">The sequence shown here is derived from an EMBL/GenBank/DDBJ whole genome shotgun (WGS) entry which is preliminary data.</text>
</comment>
<protein>
    <recommendedName>
        <fullName evidence="1">Methyltransferase type 11 domain-containing protein</fullName>
    </recommendedName>
</protein>
<organism evidence="2 3">
    <name type="scientific">Nocardioides panacihumi</name>
    <dbReference type="NCBI Taxonomy" id="400774"/>
    <lineage>
        <taxon>Bacteria</taxon>
        <taxon>Bacillati</taxon>
        <taxon>Actinomycetota</taxon>
        <taxon>Actinomycetes</taxon>
        <taxon>Propionibacteriales</taxon>
        <taxon>Nocardioidaceae</taxon>
        <taxon>Nocardioides</taxon>
    </lineage>
</organism>
<gene>
    <name evidence="2" type="ORF">GCM10009798_14320</name>
</gene>
<feature type="domain" description="Methyltransferase type 11" evidence="1">
    <location>
        <begin position="53"/>
        <end position="138"/>
    </location>
</feature>
<dbReference type="InterPro" id="IPR013216">
    <property type="entry name" value="Methyltransf_11"/>
</dbReference>
<dbReference type="InterPro" id="IPR029063">
    <property type="entry name" value="SAM-dependent_MTases_sf"/>
</dbReference>
<keyword evidence="3" id="KW-1185">Reference proteome</keyword>
<evidence type="ECO:0000259" key="1">
    <source>
        <dbReference type="Pfam" id="PF08241"/>
    </source>
</evidence>
<evidence type="ECO:0000313" key="3">
    <source>
        <dbReference type="Proteomes" id="UP001500571"/>
    </source>
</evidence>
<evidence type="ECO:0000313" key="2">
    <source>
        <dbReference type="EMBL" id="GAA1956114.1"/>
    </source>
</evidence>